<dbReference type="EMBL" id="CP000821">
    <property type="protein sequence ID" value="ABV35969.1"/>
    <property type="molecule type" value="Genomic_DNA"/>
</dbReference>
<protein>
    <submittedName>
        <fullName evidence="2">Uncharacterized protein</fullName>
    </submittedName>
</protein>
<dbReference type="KEGG" id="sse:Ssed_1358"/>
<organism evidence="2 3">
    <name type="scientific">Shewanella sediminis (strain HAW-EB3)</name>
    <dbReference type="NCBI Taxonomy" id="425104"/>
    <lineage>
        <taxon>Bacteria</taxon>
        <taxon>Pseudomonadati</taxon>
        <taxon>Pseudomonadota</taxon>
        <taxon>Gammaproteobacteria</taxon>
        <taxon>Alteromonadales</taxon>
        <taxon>Shewanellaceae</taxon>
        <taxon>Shewanella</taxon>
    </lineage>
</organism>
<keyword evidence="3" id="KW-1185">Reference proteome</keyword>
<keyword evidence="1" id="KW-0472">Membrane</keyword>
<evidence type="ECO:0000313" key="2">
    <source>
        <dbReference type="EMBL" id="ABV35969.1"/>
    </source>
</evidence>
<dbReference type="HOGENOM" id="CLU_2195137_0_0_6"/>
<reference evidence="2 3" key="1">
    <citation type="submission" date="2007-08" db="EMBL/GenBank/DDBJ databases">
        <title>Complete sequence of Shewanella sediminis HAW-EB3.</title>
        <authorList>
            <consortium name="US DOE Joint Genome Institute"/>
            <person name="Copeland A."/>
            <person name="Lucas S."/>
            <person name="Lapidus A."/>
            <person name="Barry K."/>
            <person name="Glavina del Rio T."/>
            <person name="Dalin E."/>
            <person name="Tice H."/>
            <person name="Pitluck S."/>
            <person name="Chertkov O."/>
            <person name="Brettin T."/>
            <person name="Bruce D."/>
            <person name="Detter J.C."/>
            <person name="Han C."/>
            <person name="Schmutz J."/>
            <person name="Larimer F."/>
            <person name="Land M."/>
            <person name="Hauser L."/>
            <person name="Kyrpides N."/>
            <person name="Kim E."/>
            <person name="Zhao J.-S."/>
            <person name="Richardson P."/>
        </authorList>
    </citation>
    <scope>NUCLEOTIDE SEQUENCE [LARGE SCALE GENOMIC DNA]</scope>
    <source>
        <strain evidence="2 3">HAW-EB3</strain>
    </source>
</reference>
<dbReference type="Proteomes" id="UP000002015">
    <property type="component" value="Chromosome"/>
</dbReference>
<name>A8FSZ6_SHESH</name>
<dbReference type="STRING" id="425104.Ssed_1358"/>
<feature type="transmembrane region" description="Helical" evidence="1">
    <location>
        <begin position="21"/>
        <end position="40"/>
    </location>
</feature>
<keyword evidence="1" id="KW-1133">Transmembrane helix</keyword>
<proteinExistence type="predicted"/>
<evidence type="ECO:0000256" key="1">
    <source>
        <dbReference type="SAM" id="Phobius"/>
    </source>
</evidence>
<accession>A8FSZ6</accession>
<dbReference type="AlphaFoldDB" id="A8FSZ6"/>
<evidence type="ECO:0000313" key="3">
    <source>
        <dbReference type="Proteomes" id="UP000002015"/>
    </source>
</evidence>
<sequence>MTLKDNPFIILHTHCQQNISINMKLLIAIIILLSTAINLINSKSHSVLQETGTITRTQAEVGQDVRMPSSNDVKAYFGGDKVKVTDVKTQTELSEGRAVSIVDIIKIM</sequence>
<keyword evidence="1" id="KW-0812">Transmembrane</keyword>
<gene>
    <name evidence="2" type="ordered locus">Ssed_1358</name>
</gene>